<comment type="cofactor">
    <cofactor evidence="5">
        <name>Mo-molybdopterin</name>
        <dbReference type="ChEBI" id="CHEBI:71302"/>
    </cofactor>
    <text evidence="5">Binds 1 Mo-molybdopterin (Mo-MPT) cofactor per subunit.</text>
</comment>
<dbReference type="GO" id="GO:0043546">
    <property type="term" value="F:molybdopterin cofactor binding"/>
    <property type="evidence" value="ECO:0007669"/>
    <property type="project" value="UniProtKB-UniRule"/>
</dbReference>
<feature type="binding site" evidence="5">
    <location>
        <position position="118"/>
    </location>
    <ligand>
        <name>Mo-molybdopterin</name>
        <dbReference type="ChEBI" id="CHEBI:71302"/>
    </ligand>
    <ligandPart>
        <name>Mo</name>
        <dbReference type="ChEBI" id="CHEBI:28685"/>
    </ligandPart>
</feature>
<feature type="binding site" evidence="5">
    <location>
        <position position="201"/>
    </location>
    <ligand>
        <name>Mo-molybdopterin</name>
        <dbReference type="ChEBI" id="CHEBI:71302"/>
    </ligand>
</feature>
<evidence type="ECO:0000256" key="5">
    <source>
        <dbReference type="HAMAP-Rule" id="MF_01206"/>
    </source>
</evidence>
<reference evidence="8" key="1">
    <citation type="submission" date="2016-10" db="EMBL/GenBank/DDBJ databases">
        <authorList>
            <person name="Varghese N."/>
            <person name="Submissions S."/>
        </authorList>
    </citation>
    <scope>NUCLEOTIDE SEQUENCE [LARGE SCALE GENOMIC DNA]</scope>
    <source>
        <strain evidence="8">DSM 28453</strain>
    </source>
</reference>
<keyword evidence="1 5" id="KW-0500">Molybdenum</keyword>
<dbReference type="GO" id="GO:0016672">
    <property type="term" value="F:oxidoreductase activity, acting on a sulfur group of donors, quinone or similar compound as acceptor"/>
    <property type="evidence" value="ECO:0007669"/>
    <property type="project" value="UniProtKB-UniRule"/>
</dbReference>
<dbReference type="Pfam" id="PF00174">
    <property type="entry name" value="Oxidored_molyb"/>
    <property type="match status" value="1"/>
</dbReference>
<dbReference type="PROSITE" id="PS51318">
    <property type="entry name" value="TAT"/>
    <property type="match status" value="1"/>
</dbReference>
<feature type="binding site" evidence="5">
    <location>
        <position position="60"/>
    </location>
    <ligand>
        <name>Mo-molybdopterin</name>
        <dbReference type="ChEBI" id="CHEBI:71302"/>
    </ligand>
</feature>
<dbReference type="EC" id="1.8.5.-" evidence="5"/>
<protein>
    <recommendedName>
        <fullName evidence="5">Protein-methionine-sulfoxide reductase catalytic subunit MsrP</fullName>
        <ecNumber evidence="5">1.8.5.-</ecNumber>
    </recommendedName>
</protein>
<evidence type="ECO:0000256" key="4">
    <source>
        <dbReference type="ARBA" id="ARBA00023002"/>
    </source>
</evidence>
<keyword evidence="3 5" id="KW-0732">Signal</keyword>
<feature type="binding site" evidence="5">
    <location>
        <begin position="217"/>
        <end position="219"/>
    </location>
    <ligand>
        <name>Mo-molybdopterin</name>
        <dbReference type="ChEBI" id="CHEBI:71302"/>
    </ligand>
</feature>
<evidence type="ECO:0000259" key="6">
    <source>
        <dbReference type="Pfam" id="PF00174"/>
    </source>
</evidence>
<evidence type="ECO:0000256" key="1">
    <source>
        <dbReference type="ARBA" id="ARBA00022505"/>
    </source>
</evidence>
<feature type="binding site" evidence="5">
    <location>
        <begin position="63"/>
        <end position="64"/>
    </location>
    <ligand>
        <name>Mo-molybdopterin</name>
        <dbReference type="ChEBI" id="CHEBI:71302"/>
    </ligand>
</feature>
<dbReference type="SUPFAM" id="SSF56524">
    <property type="entry name" value="Oxidoreductase molybdopterin-binding domain"/>
    <property type="match status" value="1"/>
</dbReference>
<sequence length="300" mass="33924">MAYRWTNTLTHDDVTPRGAYLNRRQIMAGMAGLGLAAIAPKAQAAADLTPSEYDVITQYNNFYEFGTDKGDPAKHAHRLTTKPWTVTIDGMVDNPGDYAFDDIISKMTIEERIYRFRCVEAWSMVVPWNGFELKDLLDLAGVQSSAKYVAFETLYRPEEMIGQQRPFLDWPYVEGLRLDEANHPLTIMATGIYGKDIPKQNGAPLRLVVPWKYGFKSIKSIVRITLTDKEPPTSWNKAIASEYGFYSNVNPEVSHPRWSQASERPIGGGLFTKRIPTLMFNGYEDEVAGLYEGMDLAKNF</sequence>
<dbReference type="GO" id="GO:0046872">
    <property type="term" value="F:metal ion binding"/>
    <property type="evidence" value="ECO:0007669"/>
    <property type="project" value="UniProtKB-KW"/>
</dbReference>
<dbReference type="GO" id="GO:0030091">
    <property type="term" value="P:protein repair"/>
    <property type="evidence" value="ECO:0007669"/>
    <property type="project" value="UniProtKB-UniRule"/>
</dbReference>
<comment type="catalytic activity">
    <reaction evidence="5">
        <text>L-methionyl-[protein] + a quinone + H2O = L-methionyl-(S)-S-oxide-[protein] + a quinol</text>
        <dbReference type="Rhea" id="RHEA:51292"/>
        <dbReference type="Rhea" id="RHEA-COMP:12313"/>
        <dbReference type="Rhea" id="RHEA-COMP:12315"/>
        <dbReference type="ChEBI" id="CHEBI:15377"/>
        <dbReference type="ChEBI" id="CHEBI:16044"/>
        <dbReference type="ChEBI" id="CHEBI:24646"/>
        <dbReference type="ChEBI" id="CHEBI:44120"/>
        <dbReference type="ChEBI" id="CHEBI:132124"/>
    </reaction>
</comment>
<organism evidence="7 8">
    <name type="scientific">Shimia haliotis</name>
    <dbReference type="NCBI Taxonomy" id="1280847"/>
    <lineage>
        <taxon>Bacteria</taxon>
        <taxon>Pseudomonadati</taxon>
        <taxon>Pseudomonadota</taxon>
        <taxon>Alphaproteobacteria</taxon>
        <taxon>Rhodobacterales</taxon>
        <taxon>Roseobacteraceae</taxon>
    </lineage>
</organism>
<proteinExistence type="inferred from homology"/>
<comment type="function">
    <text evidence="5">Part of the MsrPQ system that repairs oxidized periplasmic proteins containing methionine sulfoxide residues (Met-O), using respiratory chain electrons. Thus protects these proteins from oxidative-stress damage caused by reactive species of oxygen and chlorine generated by the host defense mechanisms. MsrPQ is essential for the maintenance of envelope integrity under bleach stress, rescuing a wide series of structurally unrelated periplasmic proteins from methionine oxidation. The catalytic subunit MsrP is non-stereospecific, being able to reduce both (R-) and (S-) diastereoisomers of methionine sulfoxide.</text>
</comment>
<name>A0A1I4E6B5_9RHOB</name>
<evidence type="ECO:0000256" key="3">
    <source>
        <dbReference type="ARBA" id="ARBA00022729"/>
    </source>
</evidence>
<dbReference type="InterPro" id="IPR006311">
    <property type="entry name" value="TAT_signal"/>
</dbReference>
<dbReference type="STRING" id="1280847.SAMN04488036_1042"/>
<evidence type="ECO:0000313" key="8">
    <source>
        <dbReference type="Proteomes" id="UP000198851"/>
    </source>
</evidence>
<dbReference type="EMBL" id="FOSZ01000004">
    <property type="protein sequence ID" value="SFL00480.1"/>
    <property type="molecule type" value="Genomic_DNA"/>
</dbReference>
<dbReference type="InterPro" id="IPR000572">
    <property type="entry name" value="OxRdtase_Mopterin-bd_dom"/>
</dbReference>
<feature type="binding site" evidence="5">
    <location>
        <position position="153"/>
    </location>
    <ligand>
        <name>Mo-molybdopterin</name>
        <dbReference type="ChEBI" id="CHEBI:71302"/>
    </ligand>
</feature>
<comment type="similarity">
    <text evidence="5">Belongs to the MsrP family.</text>
</comment>
<comment type="subunit">
    <text evidence="5">Heterodimer of a catalytic subunit (MsrP) and a heme-binding subunit (MsrQ).</text>
</comment>
<dbReference type="NCBIfam" id="NF003767">
    <property type="entry name" value="PRK05363.1"/>
    <property type="match status" value="1"/>
</dbReference>
<dbReference type="RefSeq" id="WP_093323603.1">
    <property type="nucleotide sequence ID" value="NZ_FOSZ01000004.1"/>
</dbReference>
<comment type="catalytic activity">
    <reaction evidence="5">
        <text>L-methionyl-[protein] + a quinone + H2O = L-methionyl-(R)-S-oxide-[protein] + a quinol</text>
        <dbReference type="Rhea" id="RHEA:51296"/>
        <dbReference type="Rhea" id="RHEA-COMP:12313"/>
        <dbReference type="Rhea" id="RHEA-COMP:12314"/>
        <dbReference type="ChEBI" id="CHEBI:15377"/>
        <dbReference type="ChEBI" id="CHEBI:16044"/>
        <dbReference type="ChEBI" id="CHEBI:24646"/>
        <dbReference type="ChEBI" id="CHEBI:45764"/>
        <dbReference type="ChEBI" id="CHEBI:132124"/>
    </reaction>
</comment>
<dbReference type="AlphaFoldDB" id="A0A1I4E6B5"/>
<accession>A0A1I4E6B5</accession>
<evidence type="ECO:0000313" key="7">
    <source>
        <dbReference type="EMBL" id="SFL00480.1"/>
    </source>
</evidence>
<dbReference type="PANTHER" id="PTHR43032">
    <property type="entry name" value="PROTEIN-METHIONINE-SULFOXIDE REDUCTASE"/>
    <property type="match status" value="1"/>
</dbReference>
<dbReference type="Proteomes" id="UP000198851">
    <property type="component" value="Unassembled WGS sequence"/>
</dbReference>
<keyword evidence="4 5" id="KW-0560">Oxidoreductase</keyword>
<evidence type="ECO:0000256" key="2">
    <source>
        <dbReference type="ARBA" id="ARBA00022723"/>
    </source>
</evidence>
<feature type="domain" description="Oxidoreductase molybdopterin-binding" evidence="6">
    <location>
        <begin position="80"/>
        <end position="235"/>
    </location>
</feature>
<feature type="binding site" evidence="5">
    <location>
        <position position="206"/>
    </location>
    <ligand>
        <name>Mo-molybdopterin</name>
        <dbReference type="ChEBI" id="CHEBI:71302"/>
    </ligand>
</feature>
<dbReference type="Gene3D" id="3.90.420.10">
    <property type="entry name" value="Oxidoreductase, molybdopterin-binding domain"/>
    <property type="match status" value="1"/>
</dbReference>
<dbReference type="InterPro" id="IPR036374">
    <property type="entry name" value="OxRdtase_Mopterin-bd_sf"/>
</dbReference>
<keyword evidence="2 5" id="KW-0479">Metal-binding</keyword>
<dbReference type="OrthoDB" id="9795587at2"/>
<comment type="PTM">
    <text evidence="5">Predicted to be exported by the Tat system. The position of the signal peptide cleavage has not been experimentally proven.</text>
</comment>
<dbReference type="PANTHER" id="PTHR43032:SF3">
    <property type="entry name" value="PROTEIN-METHIONINE-SULFOXIDE REDUCTASE CATALYTIC SUBUNIT MSRP"/>
    <property type="match status" value="1"/>
</dbReference>
<keyword evidence="8" id="KW-1185">Reference proteome</keyword>
<gene>
    <name evidence="5" type="primary">msrP</name>
    <name evidence="7" type="ORF">SAMN04488036_1042</name>
</gene>
<dbReference type="HAMAP" id="MF_01206">
    <property type="entry name" value="MsrP"/>
    <property type="match status" value="1"/>
</dbReference>
<dbReference type="InterPro" id="IPR022867">
    <property type="entry name" value="MsrP"/>
</dbReference>